<feature type="transmembrane region" description="Helical" evidence="1">
    <location>
        <begin position="41"/>
        <end position="58"/>
    </location>
</feature>
<evidence type="ECO:0000256" key="1">
    <source>
        <dbReference type="SAM" id="Phobius"/>
    </source>
</evidence>
<dbReference type="Proteomes" id="UP000095558">
    <property type="component" value="Unassembled WGS sequence"/>
</dbReference>
<dbReference type="AlphaFoldDB" id="A0A174HDM1"/>
<reference evidence="2 3" key="1">
    <citation type="submission" date="2015-09" db="EMBL/GenBank/DDBJ databases">
        <authorList>
            <consortium name="Pathogen Informatics"/>
        </authorList>
    </citation>
    <scope>NUCLEOTIDE SEQUENCE [LARGE SCALE GENOMIC DNA]</scope>
    <source>
        <strain evidence="2 3">2789STDY5834855</strain>
    </source>
</reference>
<dbReference type="OrthoDB" id="1937989at2"/>
<evidence type="ECO:0000313" key="3">
    <source>
        <dbReference type="Proteomes" id="UP000095558"/>
    </source>
</evidence>
<dbReference type="RefSeq" id="WP_042399479.1">
    <property type="nucleotide sequence ID" value="NZ_CYZV01000044.1"/>
</dbReference>
<keyword evidence="1 2" id="KW-0812">Transmembrane</keyword>
<evidence type="ECO:0000313" key="2">
    <source>
        <dbReference type="EMBL" id="CUO73022.1"/>
    </source>
</evidence>
<dbReference type="GeneID" id="83012341"/>
<protein>
    <submittedName>
        <fullName evidence="2">Transmembrane protein</fullName>
    </submittedName>
</protein>
<feature type="transmembrane region" description="Helical" evidence="1">
    <location>
        <begin position="16"/>
        <end position="35"/>
    </location>
</feature>
<organism evidence="2 3">
    <name type="scientific">Clostridium disporicum</name>
    <dbReference type="NCBI Taxonomy" id="84024"/>
    <lineage>
        <taxon>Bacteria</taxon>
        <taxon>Bacillati</taxon>
        <taxon>Bacillota</taxon>
        <taxon>Clostridia</taxon>
        <taxon>Eubacteriales</taxon>
        <taxon>Clostridiaceae</taxon>
        <taxon>Clostridium</taxon>
    </lineage>
</organism>
<proteinExistence type="predicted"/>
<gene>
    <name evidence="2" type="ORF">ERS852470_03192</name>
</gene>
<keyword evidence="1" id="KW-0472">Membrane</keyword>
<accession>A0A174HDM1</accession>
<sequence length="195" mass="22813">MKIEKALKKQKFHNKIFYIIMILLAVFLPLCTYLAYINSTIMLTFLALIEVLICIALINKINKSTLKFSIYNNKLKIKNGLFLSYSLIQCDKVAIVHTNKSNEDMEIIIITPVRYKNKKLHPISKDFMRKNKEAADEYLRIKKIRQDCLYYFQVINCGELNKYVLLDNIYRNCVNAVYTSSAIENIKIARGQKEI</sequence>
<keyword evidence="1" id="KW-1133">Transmembrane helix</keyword>
<dbReference type="EMBL" id="CYZV01000044">
    <property type="protein sequence ID" value="CUO73022.1"/>
    <property type="molecule type" value="Genomic_DNA"/>
</dbReference>
<name>A0A174HDM1_9CLOT</name>